<dbReference type="Proteomes" id="UP000738349">
    <property type="component" value="Unassembled WGS sequence"/>
</dbReference>
<sequence length="280" mass="30230">MTTMANHAGKLLSRVRLSTPFGITHIGTATAIFHLPALGINLLTDPVFSPAGTEWDIGVGILRNTEQAALSPAQLPPIEVVLLSHEDHADNLDEPGRLLLDGRKVLTTIDGANKLAPRPGVRGLRPWEKVGLDIGGKKLEVVGTPCQHLPGGECTGFIILADEFGLTDGRPNAIYFSGDTVYLEELAQMKEKYHISVAVLNIGRVMIPPPGSATPIQITMDGKQAAKLFRDIDADVLVPMHYESWTHFTENGPALGHAFEAEGVMDRVCWLTPGVLKEIV</sequence>
<accession>A0A9P9IIM4</accession>
<evidence type="ECO:0000256" key="1">
    <source>
        <dbReference type="ARBA" id="ARBA00022801"/>
    </source>
</evidence>
<dbReference type="EMBL" id="JAGMUV010000025">
    <property type="protein sequence ID" value="KAH7120680.1"/>
    <property type="molecule type" value="Genomic_DNA"/>
</dbReference>
<dbReference type="SUPFAM" id="SSF56281">
    <property type="entry name" value="Metallo-hydrolase/oxidoreductase"/>
    <property type="match status" value="1"/>
</dbReference>
<dbReference type="PANTHER" id="PTHR43546:SF9">
    <property type="entry name" value="L-ASCORBATE-6-PHOSPHATE LACTONASE ULAG-RELATED"/>
    <property type="match status" value="1"/>
</dbReference>
<dbReference type="OrthoDB" id="332863at2759"/>
<dbReference type="Gene3D" id="3.60.15.10">
    <property type="entry name" value="Ribonuclease Z/Hydroxyacylglutathione hydrolase-like"/>
    <property type="match status" value="1"/>
</dbReference>
<proteinExistence type="predicted"/>
<protein>
    <submittedName>
        <fullName evidence="3">Beta-lactamase superfamily domain-containing protein</fullName>
    </submittedName>
</protein>
<evidence type="ECO:0000313" key="3">
    <source>
        <dbReference type="EMBL" id="KAH7120680.1"/>
    </source>
</evidence>
<evidence type="ECO:0000313" key="4">
    <source>
        <dbReference type="Proteomes" id="UP000738349"/>
    </source>
</evidence>
<organism evidence="3 4">
    <name type="scientific">Dactylonectria macrodidyma</name>
    <dbReference type="NCBI Taxonomy" id="307937"/>
    <lineage>
        <taxon>Eukaryota</taxon>
        <taxon>Fungi</taxon>
        <taxon>Dikarya</taxon>
        <taxon>Ascomycota</taxon>
        <taxon>Pezizomycotina</taxon>
        <taxon>Sordariomycetes</taxon>
        <taxon>Hypocreomycetidae</taxon>
        <taxon>Hypocreales</taxon>
        <taxon>Nectriaceae</taxon>
        <taxon>Dactylonectria</taxon>
    </lineage>
</organism>
<dbReference type="Pfam" id="PF12706">
    <property type="entry name" value="Lactamase_B_2"/>
    <property type="match status" value="1"/>
</dbReference>
<dbReference type="InterPro" id="IPR001279">
    <property type="entry name" value="Metallo-B-lactamas"/>
</dbReference>
<comment type="caution">
    <text evidence="3">The sequence shown here is derived from an EMBL/GenBank/DDBJ whole genome shotgun (WGS) entry which is preliminary data.</text>
</comment>
<reference evidence="3" key="1">
    <citation type="journal article" date="2021" name="Nat. Commun.">
        <title>Genetic determinants of endophytism in the Arabidopsis root mycobiome.</title>
        <authorList>
            <person name="Mesny F."/>
            <person name="Miyauchi S."/>
            <person name="Thiergart T."/>
            <person name="Pickel B."/>
            <person name="Atanasova L."/>
            <person name="Karlsson M."/>
            <person name="Huettel B."/>
            <person name="Barry K.W."/>
            <person name="Haridas S."/>
            <person name="Chen C."/>
            <person name="Bauer D."/>
            <person name="Andreopoulos W."/>
            <person name="Pangilinan J."/>
            <person name="LaButti K."/>
            <person name="Riley R."/>
            <person name="Lipzen A."/>
            <person name="Clum A."/>
            <person name="Drula E."/>
            <person name="Henrissat B."/>
            <person name="Kohler A."/>
            <person name="Grigoriev I.V."/>
            <person name="Martin F.M."/>
            <person name="Hacquard S."/>
        </authorList>
    </citation>
    <scope>NUCLEOTIDE SEQUENCE</scope>
    <source>
        <strain evidence="3">MPI-CAGE-AT-0147</strain>
    </source>
</reference>
<evidence type="ECO:0000259" key="2">
    <source>
        <dbReference type="Pfam" id="PF12706"/>
    </source>
</evidence>
<gene>
    <name evidence="3" type="ORF">EDB81DRAFT_861726</name>
</gene>
<dbReference type="InterPro" id="IPR050114">
    <property type="entry name" value="UPF0173_UPF0282_UlaG_hydrolase"/>
</dbReference>
<keyword evidence="4" id="KW-1185">Reference proteome</keyword>
<dbReference type="GO" id="GO:0016787">
    <property type="term" value="F:hydrolase activity"/>
    <property type="evidence" value="ECO:0007669"/>
    <property type="project" value="UniProtKB-KW"/>
</dbReference>
<dbReference type="AlphaFoldDB" id="A0A9P9IIM4"/>
<name>A0A9P9IIM4_9HYPO</name>
<dbReference type="InterPro" id="IPR036866">
    <property type="entry name" value="RibonucZ/Hydroxyglut_hydro"/>
</dbReference>
<dbReference type="PANTHER" id="PTHR43546">
    <property type="entry name" value="UPF0173 METAL-DEPENDENT HYDROLASE MJ1163-RELATED"/>
    <property type="match status" value="1"/>
</dbReference>
<feature type="domain" description="Metallo-beta-lactamase" evidence="2">
    <location>
        <begin position="41"/>
        <end position="242"/>
    </location>
</feature>
<keyword evidence="1" id="KW-0378">Hydrolase</keyword>